<sequence length="74" mass="8119">MSEEVASAPAPVADPQAVRQPAETVRSIQYLAVREVARWVQAHAADRQCATVFYVTPALSLHVFIPPQRSRACC</sequence>
<dbReference type="AlphaFoldDB" id="A0A4C1ZR02"/>
<dbReference type="EMBL" id="BGZK01002030">
    <property type="protein sequence ID" value="GBP89792.1"/>
    <property type="molecule type" value="Genomic_DNA"/>
</dbReference>
<accession>A0A4C1ZR02</accession>
<comment type="caution">
    <text evidence="1">The sequence shown here is derived from an EMBL/GenBank/DDBJ whole genome shotgun (WGS) entry which is preliminary data.</text>
</comment>
<dbReference type="Proteomes" id="UP000299102">
    <property type="component" value="Unassembled WGS sequence"/>
</dbReference>
<reference evidence="1 2" key="1">
    <citation type="journal article" date="2019" name="Commun. Biol.">
        <title>The bagworm genome reveals a unique fibroin gene that provides high tensile strength.</title>
        <authorList>
            <person name="Kono N."/>
            <person name="Nakamura H."/>
            <person name="Ohtoshi R."/>
            <person name="Tomita M."/>
            <person name="Numata K."/>
            <person name="Arakawa K."/>
        </authorList>
    </citation>
    <scope>NUCLEOTIDE SEQUENCE [LARGE SCALE GENOMIC DNA]</scope>
</reference>
<protein>
    <submittedName>
        <fullName evidence="1">Uncharacterized protein</fullName>
    </submittedName>
</protein>
<evidence type="ECO:0000313" key="2">
    <source>
        <dbReference type="Proteomes" id="UP000299102"/>
    </source>
</evidence>
<proteinExistence type="predicted"/>
<keyword evidence="2" id="KW-1185">Reference proteome</keyword>
<gene>
    <name evidence="1" type="ORF">EVAR_67604_1</name>
</gene>
<evidence type="ECO:0000313" key="1">
    <source>
        <dbReference type="EMBL" id="GBP89792.1"/>
    </source>
</evidence>
<organism evidence="1 2">
    <name type="scientific">Eumeta variegata</name>
    <name type="common">Bagworm moth</name>
    <name type="synonym">Eumeta japonica</name>
    <dbReference type="NCBI Taxonomy" id="151549"/>
    <lineage>
        <taxon>Eukaryota</taxon>
        <taxon>Metazoa</taxon>
        <taxon>Ecdysozoa</taxon>
        <taxon>Arthropoda</taxon>
        <taxon>Hexapoda</taxon>
        <taxon>Insecta</taxon>
        <taxon>Pterygota</taxon>
        <taxon>Neoptera</taxon>
        <taxon>Endopterygota</taxon>
        <taxon>Lepidoptera</taxon>
        <taxon>Glossata</taxon>
        <taxon>Ditrysia</taxon>
        <taxon>Tineoidea</taxon>
        <taxon>Psychidae</taxon>
        <taxon>Oiketicinae</taxon>
        <taxon>Eumeta</taxon>
    </lineage>
</organism>
<name>A0A4C1ZR02_EUMVA</name>